<keyword evidence="3" id="KW-1185">Reference proteome</keyword>
<dbReference type="InterPro" id="IPR021837">
    <property type="entry name" value="CfaA/B/C"/>
</dbReference>
<keyword evidence="1" id="KW-0732">Signal</keyword>
<dbReference type="Proteomes" id="UP000186817">
    <property type="component" value="Unassembled WGS sequence"/>
</dbReference>
<proteinExistence type="predicted"/>
<gene>
    <name evidence="2" type="ORF">AK812_SmicGene935</name>
</gene>
<feature type="chain" id="PRO_5012096184" description="Ricin B lectin domain-containing protein" evidence="1">
    <location>
        <begin position="16"/>
        <end position="196"/>
    </location>
</feature>
<evidence type="ECO:0000313" key="3">
    <source>
        <dbReference type="Proteomes" id="UP000186817"/>
    </source>
</evidence>
<feature type="signal peptide" evidence="1">
    <location>
        <begin position="1"/>
        <end position="15"/>
    </location>
</feature>
<organism evidence="2 3">
    <name type="scientific">Symbiodinium microadriaticum</name>
    <name type="common">Dinoflagellate</name>
    <name type="synonym">Zooxanthella microadriatica</name>
    <dbReference type="NCBI Taxonomy" id="2951"/>
    <lineage>
        <taxon>Eukaryota</taxon>
        <taxon>Sar</taxon>
        <taxon>Alveolata</taxon>
        <taxon>Dinophyceae</taxon>
        <taxon>Suessiales</taxon>
        <taxon>Symbiodiniaceae</taxon>
        <taxon>Symbiodinium</taxon>
    </lineage>
</organism>
<protein>
    <recommendedName>
        <fullName evidence="4">Ricin B lectin domain-containing protein</fullName>
    </recommendedName>
</protein>
<dbReference type="EMBL" id="LSRX01000009">
    <property type="protein sequence ID" value="OLQ14924.1"/>
    <property type="molecule type" value="Genomic_DNA"/>
</dbReference>
<evidence type="ECO:0000256" key="1">
    <source>
        <dbReference type="SAM" id="SignalP"/>
    </source>
</evidence>
<evidence type="ECO:0008006" key="4">
    <source>
        <dbReference type="Google" id="ProtNLM"/>
    </source>
</evidence>
<name>A0A1Q9F5F2_SYMMI</name>
<comment type="caution">
    <text evidence="2">The sequence shown here is derived from an EMBL/GenBank/DDBJ whole genome shotgun (WGS) entry which is preliminary data.</text>
</comment>
<reference evidence="2 3" key="1">
    <citation type="submission" date="2016-02" db="EMBL/GenBank/DDBJ databases">
        <title>Genome analysis of coral dinoflagellate symbionts highlights evolutionary adaptations to a symbiotic lifestyle.</title>
        <authorList>
            <person name="Aranda M."/>
            <person name="Li Y."/>
            <person name="Liew Y.J."/>
            <person name="Baumgarten S."/>
            <person name="Simakov O."/>
            <person name="Wilson M."/>
            <person name="Piel J."/>
            <person name="Ashoor H."/>
            <person name="Bougouffa S."/>
            <person name="Bajic V.B."/>
            <person name="Ryu T."/>
            <person name="Ravasi T."/>
            <person name="Bayer T."/>
            <person name="Micklem G."/>
            <person name="Kim H."/>
            <person name="Bhak J."/>
            <person name="Lajeunesse T.C."/>
            <person name="Voolstra C.R."/>
        </authorList>
    </citation>
    <scope>NUCLEOTIDE SEQUENCE [LARGE SCALE GENOMIC DNA]</scope>
    <source>
        <strain evidence="2 3">CCMP2467</strain>
    </source>
</reference>
<dbReference type="Pfam" id="PF11912">
    <property type="entry name" value="CfaA_B_C"/>
    <property type="match status" value="1"/>
</dbReference>
<dbReference type="OrthoDB" id="414114at2759"/>
<accession>A0A1Q9F5F2</accession>
<sequence length="196" mass="21674">MERRLFVALCGTAFAELFVVEEKFAGNQCRSGLYGTGLVQPVGRCVANGENQAQQLELLDNGTRLRMNMYRSGYINCSGLPYVSLSEEINHCSGAAGQYSRFRLETWESATTTVYSASSCDDRQIDYQRSVMIGRCMPTGTSSRQWLCNNATAELHLYNYSSSVDCRGDAGILEAAPLDRCEAGQTAAVMEQFEHQ</sequence>
<evidence type="ECO:0000313" key="2">
    <source>
        <dbReference type="EMBL" id="OLQ14924.1"/>
    </source>
</evidence>
<dbReference type="AlphaFoldDB" id="A0A1Q9F5F2"/>